<dbReference type="KEGG" id="vro:BSZ04_15835"/>
<dbReference type="RefSeq" id="WP_010447998.1">
    <property type="nucleotide sequence ID" value="NZ_AP019798.1"/>
</dbReference>
<feature type="chain" id="PRO_5044576846" evidence="1">
    <location>
        <begin position="19"/>
        <end position="108"/>
    </location>
</feature>
<reference evidence="3 4" key="1">
    <citation type="submission" date="2016-09" db="EMBL/GenBank/DDBJ databases">
        <title>Isolation, identification and antibiotic sensitivity analysis of bacterial pathogen from juvenile Hippocampus erectus with tail-rotted disease.</title>
        <authorList>
            <person name="Yang Q."/>
        </authorList>
    </citation>
    <scope>NUCLEOTIDE SEQUENCE [LARGE SCALE GENOMIC DNA]</scope>
    <source>
        <strain evidence="3 4">HM-10</strain>
    </source>
</reference>
<dbReference type="EMBL" id="VTYN01000002">
    <property type="protein sequence ID" value="NOH47037.1"/>
    <property type="molecule type" value="Genomic_DNA"/>
</dbReference>
<evidence type="ECO:0000313" key="2">
    <source>
        <dbReference type="EMBL" id="NOH47037.1"/>
    </source>
</evidence>
<evidence type="ECO:0000313" key="3">
    <source>
        <dbReference type="EMBL" id="OHY91858.1"/>
    </source>
</evidence>
<keyword evidence="1" id="KW-0732">Signal</keyword>
<dbReference type="Proteomes" id="UP000572072">
    <property type="component" value="Unassembled WGS sequence"/>
</dbReference>
<keyword evidence="4" id="KW-1185">Reference proteome</keyword>
<sequence length="108" mass="12601">MRSILLFPLLLFSNLIVADDSEFNPVAKKIKSKLQKQVDKRFDDYQGYCDVMIELEHSNSTAKIRRVTGIGDTKICKFAKSKLKKGKKFKYRYPEKFIRLHLSTLSKL</sequence>
<feature type="signal peptide" evidence="1">
    <location>
        <begin position="1"/>
        <end position="18"/>
    </location>
</feature>
<comment type="caution">
    <text evidence="2">The sequence shown here is derived from an EMBL/GenBank/DDBJ whole genome shotgun (WGS) entry which is preliminary data.</text>
</comment>
<evidence type="ECO:0000313" key="4">
    <source>
        <dbReference type="Proteomes" id="UP000180133"/>
    </source>
</evidence>
<organism evidence="2 5">
    <name type="scientific">Vibrio rotiferianus</name>
    <dbReference type="NCBI Taxonomy" id="190895"/>
    <lineage>
        <taxon>Bacteria</taxon>
        <taxon>Pseudomonadati</taxon>
        <taxon>Pseudomonadota</taxon>
        <taxon>Gammaproteobacteria</taxon>
        <taxon>Vibrionales</taxon>
        <taxon>Vibrionaceae</taxon>
        <taxon>Vibrio</taxon>
    </lineage>
</organism>
<name>A0A2K7SSS4_9VIBR</name>
<protein>
    <submittedName>
        <fullName evidence="2">Uncharacterized protein</fullName>
    </submittedName>
</protein>
<accession>A0A2K7SSS4</accession>
<dbReference type="EMBL" id="MKFT01000019">
    <property type="protein sequence ID" value="OHY91858.1"/>
    <property type="molecule type" value="Genomic_DNA"/>
</dbReference>
<dbReference type="AlphaFoldDB" id="A0A2K7SSS4"/>
<dbReference type="GeneID" id="69055449"/>
<evidence type="ECO:0000256" key="1">
    <source>
        <dbReference type="SAM" id="SignalP"/>
    </source>
</evidence>
<reference evidence="2 5" key="2">
    <citation type="submission" date="2019-08" db="EMBL/GenBank/DDBJ databases">
        <title>Draft genome sequencing and comparative genomics of hatchery-associated Vibrios.</title>
        <authorList>
            <person name="Kehlet-Delgado H."/>
            <person name="Mueller R.S."/>
        </authorList>
    </citation>
    <scope>NUCLEOTIDE SEQUENCE [LARGE SCALE GENOMIC DNA]</scope>
    <source>
        <strain evidence="2 5">00-78-3</strain>
    </source>
</reference>
<dbReference type="OrthoDB" id="5906338at2"/>
<evidence type="ECO:0000313" key="5">
    <source>
        <dbReference type="Proteomes" id="UP000572072"/>
    </source>
</evidence>
<proteinExistence type="predicted"/>
<dbReference type="Proteomes" id="UP000180133">
    <property type="component" value="Unassembled WGS sequence"/>
</dbReference>
<gene>
    <name evidence="3" type="ORF">BI375_21465</name>
    <name evidence="2" type="ORF">F0262_03080</name>
</gene>